<dbReference type="InterPro" id="IPR014756">
    <property type="entry name" value="Ig_E-set"/>
</dbReference>
<dbReference type="InterPro" id="IPR011042">
    <property type="entry name" value="6-blade_b-propeller_TolB-like"/>
</dbReference>
<name>A0A2V3J4Y6_9FLOR</name>
<protein>
    <recommendedName>
        <fullName evidence="2">IPT/TIG domain-containing protein</fullName>
    </recommendedName>
</protein>
<dbReference type="Proteomes" id="UP000247409">
    <property type="component" value="Unassembled WGS sequence"/>
</dbReference>
<proteinExistence type="predicted"/>
<dbReference type="OrthoDB" id="10464187at2759"/>
<dbReference type="EMBL" id="NBIV01000005">
    <property type="protein sequence ID" value="PXF49424.1"/>
    <property type="molecule type" value="Genomic_DNA"/>
</dbReference>
<dbReference type="InterPro" id="IPR011041">
    <property type="entry name" value="Quinoprot_gluc/sorb_DH_b-prop"/>
</dbReference>
<feature type="chain" id="PRO_5015879542" description="IPT/TIG domain-containing protein" evidence="1">
    <location>
        <begin position="21"/>
        <end position="528"/>
    </location>
</feature>
<dbReference type="AlphaFoldDB" id="A0A2V3J4Y6"/>
<evidence type="ECO:0000256" key="1">
    <source>
        <dbReference type="SAM" id="SignalP"/>
    </source>
</evidence>
<feature type="signal peptide" evidence="1">
    <location>
        <begin position="1"/>
        <end position="20"/>
    </location>
</feature>
<dbReference type="SUPFAM" id="SSF81296">
    <property type="entry name" value="E set domains"/>
    <property type="match status" value="1"/>
</dbReference>
<feature type="domain" description="IPT/TIG" evidence="2">
    <location>
        <begin position="430"/>
        <end position="510"/>
    </location>
</feature>
<accession>A0A2V3J4Y6</accession>
<dbReference type="Gene3D" id="2.60.40.10">
    <property type="entry name" value="Immunoglobulins"/>
    <property type="match status" value="1"/>
</dbReference>
<sequence>MRVAAFASAVLPLFISYAASQEWIVDEFKNQDGTPFRAIDGPTVVRQGPDLRYYVGSKGIVTALKVDDDYRVTDVCTSKNFGVDRSVLGLTFDPRHFTEKDIFLYIATSKLNWGGGRHGEPELFPYGWMNGMVQIMRSNQGGHCLAVTKNLVTGLSVSNHDHGVNGMVVDLDGTLKVLNGGMTNAGFSEKGDGDGGAPETPLSGALLTVRHNIATFNGEVKYDTPNGRLANVANNPDVSVFAPGFMNAFSVELHTNGGLYVTDNGPNPGYGKESTSCTVNLESEPHTDDALYLAEEGKWFGHPNRNRGRSDAKQCVYQGAGKTEAIVRMESSTNGLAEYASNKRGSGWKGALILARIGFHGGNNDRGNSFAFFLSDKKTVARREELLEVGGLDAIVDIESNVVMTDFMVRSLVVLRTAEEGGVAAQRAVVWSVLPRRGPAEGGNRVWVRGRFPQRGLTVMLGSRLCSDVRVAREGLLSCRVPKGTAGGQVKVTIGLGRWFSRSYGADYTYMTEKRATLEPLLLETPAL</sequence>
<organism evidence="3 4">
    <name type="scientific">Gracilariopsis chorda</name>
    <dbReference type="NCBI Taxonomy" id="448386"/>
    <lineage>
        <taxon>Eukaryota</taxon>
        <taxon>Rhodophyta</taxon>
        <taxon>Florideophyceae</taxon>
        <taxon>Rhodymeniophycidae</taxon>
        <taxon>Gracilariales</taxon>
        <taxon>Gracilariaceae</taxon>
        <taxon>Gracilariopsis</taxon>
    </lineage>
</organism>
<dbReference type="InterPro" id="IPR002909">
    <property type="entry name" value="IPT_dom"/>
</dbReference>
<gene>
    <name evidence="3" type="ORF">BWQ96_00740</name>
</gene>
<dbReference type="Pfam" id="PF01833">
    <property type="entry name" value="TIG"/>
    <property type="match status" value="1"/>
</dbReference>
<dbReference type="Gene3D" id="2.120.10.30">
    <property type="entry name" value="TolB, C-terminal domain"/>
    <property type="match status" value="1"/>
</dbReference>
<dbReference type="InterPro" id="IPR013783">
    <property type="entry name" value="Ig-like_fold"/>
</dbReference>
<keyword evidence="1" id="KW-0732">Signal</keyword>
<keyword evidence="4" id="KW-1185">Reference proteome</keyword>
<dbReference type="CDD" id="cd00603">
    <property type="entry name" value="IPT_PCSR"/>
    <property type="match status" value="1"/>
</dbReference>
<dbReference type="SUPFAM" id="SSF50952">
    <property type="entry name" value="Soluble quinoprotein glucose dehydrogenase"/>
    <property type="match status" value="1"/>
</dbReference>
<reference evidence="3 4" key="1">
    <citation type="journal article" date="2018" name="Mol. Biol. Evol.">
        <title>Analysis of the draft genome of the red seaweed Gracilariopsis chorda provides insights into genome size evolution in Rhodophyta.</title>
        <authorList>
            <person name="Lee J."/>
            <person name="Yang E.C."/>
            <person name="Graf L."/>
            <person name="Yang J.H."/>
            <person name="Qiu H."/>
            <person name="Zel Zion U."/>
            <person name="Chan C.X."/>
            <person name="Stephens T.G."/>
            <person name="Weber A.P.M."/>
            <person name="Boo G.H."/>
            <person name="Boo S.M."/>
            <person name="Kim K.M."/>
            <person name="Shin Y."/>
            <person name="Jung M."/>
            <person name="Lee S.J."/>
            <person name="Yim H.S."/>
            <person name="Lee J.H."/>
            <person name="Bhattacharya D."/>
            <person name="Yoon H.S."/>
        </authorList>
    </citation>
    <scope>NUCLEOTIDE SEQUENCE [LARGE SCALE GENOMIC DNA]</scope>
    <source>
        <strain evidence="3 4">SKKU-2015</strain>
        <tissue evidence="3">Whole body</tissue>
    </source>
</reference>
<comment type="caution">
    <text evidence="3">The sequence shown here is derived from an EMBL/GenBank/DDBJ whole genome shotgun (WGS) entry which is preliminary data.</text>
</comment>
<evidence type="ECO:0000313" key="4">
    <source>
        <dbReference type="Proteomes" id="UP000247409"/>
    </source>
</evidence>
<evidence type="ECO:0000313" key="3">
    <source>
        <dbReference type="EMBL" id="PXF49424.1"/>
    </source>
</evidence>
<evidence type="ECO:0000259" key="2">
    <source>
        <dbReference type="Pfam" id="PF01833"/>
    </source>
</evidence>